<keyword evidence="2" id="KW-1185">Reference proteome</keyword>
<gene>
    <name evidence="1" type="ORF">Rhal01_02518</name>
</gene>
<name>A0ABP9V133_9BACT</name>
<proteinExistence type="predicted"/>
<evidence type="ECO:0000313" key="1">
    <source>
        <dbReference type="EMBL" id="GAA5496335.1"/>
    </source>
</evidence>
<evidence type="ECO:0000313" key="2">
    <source>
        <dbReference type="Proteomes" id="UP001424741"/>
    </source>
</evidence>
<dbReference type="PROSITE" id="PS51257">
    <property type="entry name" value="PROKAR_LIPOPROTEIN"/>
    <property type="match status" value="1"/>
</dbReference>
<dbReference type="Proteomes" id="UP001424741">
    <property type="component" value="Unassembled WGS sequence"/>
</dbReference>
<comment type="caution">
    <text evidence="1">The sequence shown here is derived from an EMBL/GenBank/DDBJ whole genome shotgun (WGS) entry which is preliminary data.</text>
</comment>
<reference evidence="1 2" key="1">
    <citation type="submission" date="2024-02" db="EMBL/GenBank/DDBJ databases">
        <title>Rubritalea halochordaticola NBRC 107102.</title>
        <authorList>
            <person name="Ichikawa N."/>
            <person name="Katano-Makiyama Y."/>
            <person name="Hidaka K."/>
        </authorList>
    </citation>
    <scope>NUCLEOTIDE SEQUENCE [LARGE SCALE GENOMIC DNA]</scope>
    <source>
        <strain evidence="1 2">NBRC 107102</strain>
    </source>
</reference>
<dbReference type="EMBL" id="BAABRL010000008">
    <property type="protein sequence ID" value="GAA5496335.1"/>
    <property type="molecule type" value="Genomic_DNA"/>
</dbReference>
<organism evidence="1 2">
    <name type="scientific">Rubritalea halochordaticola</name>
    <dbReference type="NCBI Taxonomy" id="714537"/>
    <lineage>
        <taxon>Bacteria</taxon>
        <taxon>Pseudomonadati</taxon>
        <taxon>Verrucomicrobiota</taxon>
        <taxon>Verrucomicrobiia</taxon>
        <taxon>Verrucomicrobiales</taxon>
        <taxon>Rubritaleaceae</taxon>
        <taxon>Rubritalea</taxon>
    </lineage>
</organism>
<accession>A0ABP9V133</accession>
<protein>
    <submittedName>
        <fullName evidence="1">Uncharacterized protein</fullName>
    </submittedName>
</protein>
<sequence>MRWLKVICCVVLLPGFMSCQQEKEQAAELQGNSATETSLRKVWLSAAIGMLAEKMDKGEVKEEQITGVIVEAVAAEASYSYAGENIDIENSLQTLGRLYAQGLISETQLKDPLKHAEYFKQHPDTPSPTYHTHPKVLESSESYRKFCAWFVESVTKAQ</sequence>